<dbReference type="GO" id="GO:0003677">
    <property type="term" value="F:DNA binding"/>
    <property type="evidence" value="ECO:0007669"/>
    <property type="project" value="InterPro"/>
</dbReference>
<organism evidence="5 6">
    <name type="scientific">Amanita muscaria (strain Koide BX008)</name>
    <dbReference type="NCBI Taxonomy" id="946122"/>
    <lineage>
        <taxon>Eukaryota</taxon>
        <taxon>Fungi</taxon>
        <taxon>Dikarya</taxon>
        <taxon>Basidiomycota</taxon>
        <taxon>Agaricomycotina</taxon>
        <taxon>Agaricomycetes</taxon>
        <taxon>Agaricomycetidae</taxon>
        <taxon>Agaricales</taxon>
        <taxon>Pluteineae</taxon>
        <taxon>Amanitaceae</taxon>
        <taxon>Amanita</taxon>
    </lineage>
</organism>
<feature type="coiled-coil region" evidence="3">
    <location>
        <begin position="4"/>
        <end position="31"/>
    </location>
</feature>
<dbReference type="GO" id="GO:0005634">
    <property type="term" value="C:nucleus"/>
    <property type="evidence" value="ECO:0007669"/>
    <property type="project" value="UniProtKB-SubCell"/>
</dbReference>
<dbReference type="OrthoDB" id="424974at2759"/>
<protein>
    <recommendedName>
        <fullName evidence="4">Xylanolytic transcriptional activator regulatory domain-containing protein</fullName>
    </recommendedName>
</protein>
<keyword evidence="6" id="KW-1185">Reference proteome</keyword>
<feature type="domain" description="Xylanolytic transcriptional activator regulatory" evidence="4">
    <location>
        <begin position="242"/>
        <end position="314"/>
    </location>
</feature>
<gene>
    <name evidence="5" type="ORF">M378DRAFT_69722</name>
</gene>
<evidence type="ECO:0000313" key="6">
    <source>
        <dbReference type="Proteomes" id="UP000054549"/>
    </source>
</evidence>
<dbReference type="InterPro" id="IPR007219">
    <property type="entry name" value="XnlR_reg_dom"/>
</dbReference>
<evidence type="ECO:0000256" key="2">
    <source>
        <dbReference type="ARBA" id="ARBA00023242"/>
    </source>
</evidence>
<dbReference type="Pfam" id="PF04082">
    <property type="entry name" value="Fungal_trans"/>
    <property type="match status" value="1"/>
</dbReference>
<evidence type="ECO:0000256" key="3">
    <source>
        <dbReference type="SAM" id="Coils"/>
    </source>
</evidence>
<name>A0A0C2TQH9_AMAMK</name>
<dbReference type="InParanoid" id="A0A0C2TQH9"/>
<proteinExistence type="predicted"/>
<evidence type="ECO:0000313" key="5">
    <source>
        <dbReference type="EMBL" id="KIL69494.1"/>
    </source>
</evidence>
<reference evidence="5 6" key="1">
    <citation type="submission" date="2014-04" db="EMBL/GenBank/DDBJ databases">
        <title>Evolutionary Origins and Diversification of the Mycorrhizal Mutualists.</title>
        <authorList>
            <consortium name="DOE Joint Genome Institute"/>
            <consortium name="Mycorrhizal Genomics Consortium"/>
            <person name="Kohler A."/>
            <person name="Kuo A."/>
            <person name="Nagy L.G."/>
            <person name="Floudas D."/>
            <person name="Copeland A."/>
            <person name="Barry K.W."/>
            <person name="Cichocki N."/>
            <person name="Veneault-Fourrey C."/>
            <person name="LaButti K."/>
            <person name="Lindquist E.A."/>
            <person name="Lipzen A."/>
            <person name="Lundell T."/>
            <person name="Morin E."/>
            <person name="Murat C."/>
            <person name="Riley R."/>
            <person name="Ohm R."/>
            <person name="Sun H."/>
            <person name="Tunlid A."/>
            <person name="Henrissat B."/>
            <person name="Grigoriev I.V."/>
            <person name="Hibbett D.S."/>
            <person name="Martin F."/>
        </authorList>
    </citation>
    <scope>NUCLEOTIDE SEQUENCE [LARGE SCALE GENOMIC DNA]</scope>
    <source>
        <strain evidence="5 6">Koide BX008</strain>
    </source>
</reference>
<accession>A0A0C2TQH9</accession>
<dbReference type="PANTHER" id="PTHR31001">
    <property type="entry name" value="UNCHARACTERIZED TRANSCRIPTIONAL REGULATORY PROTEIN"/>
    <property type="match status" value="1"/>
</dbReference>
<dbReference type="GO" id="GO:0006351">
    <property type="term" value="P:DNA-templated transcription"/>
    <property type="evidence" value="ECO:0007669"/>
    <property type="project" value="InterPro"/>
</dbReference>
<dbReference type="PANTHER" id="PTHR31001:SF56">
    <property type="entry name" value="ZN(2)-C6 FUNGAL-TYPE DOMAIN-CONTAINING PROTEIN"/>
    <property type="match status" value="1"/>
</dbReference>
<evidence type="ECO:0000259" key="4">
    <source>
        <dbReference type="SMART" id="SM00906"/>
    </source>
</evidence>
<keyword evidence="2" id="KW-0539">Nucleus</keyword>
<dbReference type="STRING" id="946122.A0A0C2TQH9"/>
<dbReference type="Proteomes" id="UP000054549">
    <property type="component" value="Unassembled WGS sequence"/>
</dbReference>
<comment type="subcellular location">
    <subcellularLocation>
        <location evidence="1">Nucleus</location>
    </subcellularLocation>
</comment>
<dbReference type="CDD" id="cd12148">
    <property type="entry name" value="fungal_TF_MHR"/>
    <property type="match status" value="1"/>
</dbReference>
<keyword evidence="3" id="KW-0175">Coiled coil</keyword>
<dbReference type="EMBL" id="KN818226">
    <property type="protein sequence ID" value="KIL69494.1"/>
    <property type="molecule type" value="Genomic_DNA"/>
</dbReference>
<sequence>MAHAEKLSDQVKTLTLRVRQLEAALAQAKEEPVAPHSQSATAQDSVHEVSKAIGSLSIGSDGQAKYHGESAGSEVKIEQEQNGGHLEAELPAEIVQLMNAFPFGVKDCPYSKSIFEPYFPPRERTLELVNIYFTHVAWMYDPIPRDDLMSSIIDPIYSAIECADLEVIHSHRLAVFFAVLANGFLFDTHPAAVSIARQYQALGRAAVSFYSLTQEVTCATVQALFLMMRFAYNSDRRTNEERWLLTGFTVRLTQIVSYRDSEGWNLESEEVQRRRRLFWDLFTWDSWTAVVNGRSPAFLLQYTDCKFPEDTDSMMKADGETELSWHAWKFRYAVTCLAPTVQHIFSTRAPPYAAVLELDKIIRRFGVPAHLRSPYKASDSAKWSLDASTAMKQYCALCLRESNLLYIHRSYFAQAIRQDSENPLRHPYAPSVLATYRSASRLISALRGLYGLHPQMAGQVWFFWSGIYSACIVLGAFVVESPGCTLAGDTIQELDLALPFYEEGSKSCRPPNSLAILQKLCQRATVTYNTFKAGLEDTKLRNSGSPDQPDELEVLGGHKAVITHRTQSNPPSLHGDDDITKSPTSIAGAAEMLVEYFEELGNPSFAMYHAQQLESNPPQNQYYTHGASTTPYSLYQGAGQFSTGMGGNQCYHCDGNQQMVQYGPGYSLEEQHNLLNHYANMGVSSSSVSDTYNSHFMGQEHEQTQDDIWKGLQWQIG</sequence>
<dbReference type="HOGENOM" id="CLU_007340_4_1_1"/>
<dbReference type="AlphaFoldDB" id="A0A0C2TQH9"/>
<dbReference type="GO" id="GO:0008270">
    <property type="term" value="F:zinc ion binding"/>
    <property type="evidence" value="ECO:0007669"/>
    <property type="project" value="InterPro"/>
</dbReference>
<evidence type="ECO:0000256" key="1">
    <source>
        <dbReference type="ARBA" id="ARBA00004123"/>
    </source>
</evidence>
<dbReference type="SMART" id="SM00906">
    <property type="entry name" value="Fungal_trans"/>
    <property type="match status" value="1"/>
</dbReference>
<dbReference type="InterPro" id="IPR050613">
    <property type="entry name" value="Sec_Metabolite_Reg"/>
</dbReference>